<protein>
    <submittedName>
        <fullName evidence="2">Unannotated protein</fullName>
    </submittedName>
</protein>
<evidence type="ECO:0000259" key="1">
    <source>
        <dbReference type="Pfam" id="PF00188"/>
    </source>
</evidence>
<accession>A0A6J7EDA1</accession>
<dbReference type="PANTHER" id="PTHR31157:SF1">
    <property type="entry name" value="SCP DOMAIN-CONTAINING PROTEIN"/>
    <property type="match status" value="1"/>
</dbReference>
<dbReference type="AlphaFoldDB" id="A0A6J7EDA1"/>
<dbReference type="PROSITE" id="PS51257">
    <property type="entry name" value="PROKAR_LIPOPROTEIN"/>
    <property type="match status" value="1"/>
</dbReference>
<reference evidence="2" key="1">
    <citation type="submission" date="2020-05" db="EMBL/GenBank/DDBJ databases">
        <authorList>
            <person name="Chiriac C."/>
            <person name="Salcher M."/>
            <person name="Ghai R."/>
            <person name="Kavagutti S V."/>
        </authorList>
    </citation>
    <scope>NUCLEOTIDE SEQUENCE</scope>
</reference>
<name>A0A6J7EDA1_9ZZZZ</name>
<dbReference type="CDD" id="cd05379">
    <property type="entry name" value="CAP_bacterial"/>
    <property type="match status" value="1"/>
</dbReference>
<dbReference type="InterPro" id="IPR035940">
    <property type="entry name" value="CAP_sf"/>
</dbReference>
<sequence>MTKPTKSTVFGTVVIALVLGISPTGASASSCRATATVPSSNQDAAALSSTLCLINETRASHHLSALRLNAQLQSTASAWSKRIVAKQFFAHIDPFTHGTVATRGKASGYTSGRPIWALGENLAWATGYRGSPKEILSLWLNSPGHRANLLDPQWRDIGIGITNGTPVGSMGSTYAAEFGMRTAYAKPACHRVKRRIHGKIRRVCSRK</sequence>
<gene>
    <name evidence="2" type="ORF">UFOPK3444_01239</name>
</gene>
<dbReference type="Gene3D" id="3.40.33.10">
    <property type="entry name" value="CAP"/>
    <property type="match status" value="1"/>
</dbReference>
<organism evidence="2">
    <name type="scientific">freshwater metagenome</name>
    <dbReference type="NCBI Taxonomy" id="449393"/>
    <lineage>
        <taxon>unclassified sequences</taxon>
        <taxon>metagenomes</taxon>
        <taxon>ecological metagenomes</taxon>
    </lineage>
</organism>
<dbReference type="SUPFAM" id="SSF55797">
    <property type="entry name" value="PR-1-like"/>
    <property type="match status" value="1"/>
</dbReference>
<dbReference type="InterPro" id="IPR014044">
    <property type="entry name" value="CAP_dom"/>
</dbReference>
<dbReference type="PANTHER" id="PTHR31157">
    <property type="entry name" value="SCP DOMAIN-CONTAINING PROTEIN"/>
    <property type="match status" value="1"/>
</dbReference>
<dbReference type="Pfam" id="PF00188">
    <property type="entry name" value="CAP"/>
    <property type="match status" value="1"/>
</dbReference>
<feature type="domain" description="SCP" evidence="1">
    <location>
        <begin position="53"/>
        <end position="165"/>
    </location>
</feature>
<evidence type="ECO:0000313" key="2">
    <source>
        <dbReference type="EMBL" id="CAB4879275.1"/>
    </source>
</evidence>
<proteinExistence type="predicted"/>
<dbReference type="EMBL" id="CAFBLU010000023">
    <property type="protein sequence ID" value="CAB4879275.1"/>
    <property type="molecule type" value="Genomic_DNA"/>
</dbReference>